<dbReference type="EMBL" id="JAPCHZ010000001">
    <property type="protein sequence ID" value="MCW4450966.1"/>
    <property type="molecule type" value="Genomic_DNA"/>
</dbReference>
<evidence type="ECO:0000313" key="2">
    <source>
        <dbReference type="EMBL" id="MCW4450966.1"/>
    </source>
</evidence>
<keyword evidence="3" id="KW-1185">Reference proteome</keyword>
<gene>
    <name evidence="2" type="ORF">OK344_01930</name>
</gene>
<dbReference type="InterPro" id="IPR022572">
    <property type="entry name" value="DNA_rep/recomb_RecO_N"/>
</dbReference>
<organism evidence="2 3">
    <name type="scientific">Kaistella yananensis</name>
    <dbReference type="NCBI Taxonomy" id="2989820"/>
    <lineage>
        <taxon>Bacteria</taxon>
        <taxon>Pseudomonadati</taxon>
        <taxon>Bacteroidota</taxon>
        <taxon>Flavobacteriia</taxon>
        <taxon>Flavobacteriales</taxon>
        <taxon>Weeksellaceae</taxon>
        <taxon>Chryseobacterium group</taxon>
        <taxon>Kaistella</taxon>
    </lineage>
</organism>
<dbReference type="InterPro" id="IPR012340">
    <property type="entry name" value="NA-bd_OB-fold"/>
</dbReference>
<evidence type="ECO:0000313" key="3">
    <source>
        <dbReference type="Proteomes" id="UP001209107"/>
    </source>
</evidence>
<proteinExistence type="predicted"/>
<dbReference type="Pfam" id="PF11967">
    <property type="entry name" value="RecO_N"/>
    <property type="match status" value="1"/>
</dbReference>
<evidence type="ECO:0000259" key="1">
    <source>
        <dbReference type="Pfam" id="PF11967"/>
    </source>
</evidence>
<protein>
    <submittedName>
        <fullName evidence="2">Recombination protein O N-terminal domain-containing protein</fullName>
    </submittedName>
</protein>
<dbReference type="RefSeq" id="WP_265143193.1">
    <property type="nucleotide sequence ID" value="NZ_JAPCHZ010000001.1"/>
</dbReference>
<feature type="domain" description="DNA replication/recombination mediator RecO N-terminal" evidence="1">
    <location>
        <begin position="2"/>
        <end position="77"/>
    </location>
</feature>
<dbReference type="Proteomes" id="UP001209107">
    <property type="component" value="Unassembled WGS sequence"/>
</dbReference>
<name>A0ABT3JKD8_9FLAO</name>
<reference evidence="2 3" key="1">
    <citation type="submission" date="2022-10" db="EMBL/GenBank/DDBJ databases">
        <title>Kaistella sp. BT-6-1-3.</title>
        <authorList>
            <person name="Ai J."/>
            <person name="Deng Z."/>
        </authorList>
    </citation>
    <scope>NUCLEOTIDE SEQUENCE [LARGE SCALE GENOMIC DNA]</scope>
    <source>
        <strain evidence="2 3">BT6-1-3</strain>
    </source>
</reference>
<dbReference type="Gene3D" id="2.40.50.140">
    <property type="entry name" value="Nucleic acid-binding proteins"/>
    <property type="match status" value="1"/>
</dbReference>
<comment type="caution">
    <text evidence="2">The sequence shown here is derived from an EMBL/GenBank/DDBJ whole genome shotgun (WGS) entry which is preliminary data.</text>
</comment>
<accession>A0ABT3JKD8</accession>
<sequence length="229" mass="26428">MFTQTCYLLSYVKYGDNGAVLHCFSADTGYQSFFARGIYSSKNKKKPYLLPLNLLNITVSKPNAQKGISTASKIELSAGIHDFNDVKINSVLFFTADFLHQILREEDQNDLAFNEIEEFMHEIALNNHNSHISLIFNFLKISGIAPLFKDEKYLDPESGVFRDQISHPLFTEEISQLWKRFLTAPQTYSIKLQRAERNAFLDSLMVYYHLHFSGFYTPNSLAVLRQIYE</sequence>